<gene>
    <name evidence="2" type="ORF">NDU88_009739</name>
</gene>
<dbReference type="EMBL" id="JANPWB010000009">
    <property type="protein sequence ID" value="KAJ1157023.1"/>
    <property type="molecule type" value="Genomic_DNA"/>
</dbReference>
<feature type="region of interest" description="Disordered" evidence="1">
    <location>
        <begin position="1"/>
        <end position="222"/>
    </location>
</feature>
<evidence type="ECO:0000313" key="3">
    <source>
        <dbReference type="Proteomes" id="UP001066276"/>
    </source>
</evidence>
<proteinExistence type="predicted"/>
<name>A0AAV7S1W3_PLEWA</name>
<organism evidence="2 3">
    <name type="scientific">Pleurodeles waltl</name>
    <name type="common">Iberian ribbed newt</name>
    <dbReference type="NCBI Taxonomy" id="8319"/>
    <lineage>
        <taxon>Eukaryota</taxon>
        <taxon>Metazoa</taxon>
        <taxon>Chordata</taxon>
        <taxon>Craniata</taxon>
        <taxon>Vertebrata</taxon>
        <taxon>Euteleostomi</taxon>
        <taxon>Amphibia</taxon>
        <taxon>Batrachia</taxon>
        <taxon>Caudata</taxon>
        <taxon>Salamandroidea</taxon>
        <taxon>Salamandridae</taxon>
        <taxon>Pleurodelinae</taxon>
        <taxon>Pleurodeles</taxon>
    </lineage>
</organism>
<evidence type="ECO:0000256" key="1">
    <source>
        <dbReference type="SAM" id="MobiDB-lite"/>
    </source>
</evidence>
<evidence type="ECO:0000313" key="2">
    <source>
        <dbReference type="EMBL" id="KAJ1157023.1"/>
    </source>
</evidence>
<sequence>MAHDAGETPDGLAGRQGKQSSPQHRASAPAGALTHPAPPLLESASPPPHRSAARHLLRPSTPVRLGATSPGDSVIQAPLAEEAAADVLGLGTRSRTPASHRRHASGGQDRCSSQGSEGRPAPDDAASPQGAASPGHTGRLGRSFPGRVSESQTRPLHLSPGPTSPDKDARPIKDITPGRNSGCHVTAGSGPVYRRPPGPGGSRSSGQSGSQPDLGSPGYSLR</sequence>
<comment type="caution">
    <text evidence="2">The sequence shown here is derived from an EMBL/GenBank/DDBJ whole genome shotgun (WGS) entry which is preliminary data.</text>
</comment>
<reference evidence="2" key="1">
    <citation type="journal article" date="2022" name="bioRxiv">
        <title>Sequencing and chromosome-scale assembly of the giantPleurodeles waltlgenome.</title>
        <authorList>
            <person name="Brown T."/>
            <person name="Elewa A."/>
            <person name="Iarovenko S."/>
            <person name="Subramanian E."/>
            <person name="Araus A.J."/>
            <person name="Petzold A."/>
            <person name="Susuki M."/>
            <person name="Suzuki K.-i.T."/>
            <person name="Hayashi T."/>
            <person name="Toyoda A."/>
            <person name="Oliveira C."/>
            <person name="Osipova E."/>
            <person name="Leigh N.D."/>
            <person name="Simon A."/>
            <person name="Yun M.H."/>
        </authorList>
    </citation>
    <scope>NUCLEOTIDE SEQUENCE</scope>
    <source>
        <strain evidence="2">20211129_DDA</strain>
        <tissue evidence="2">Liver</tissue>
    </source>
</reference>
<feature type="compositionally biased region" description="Low complexity" evidence="1">
    <location>
        <begin position="202"/>
        <end position="212"/>
    </location>
</feature>
<dbReference type="AlphaFoldDB" id="A0AAV7S1W3"/>
<accession>A0AAV7S1W3</accession>
<protein>
    <submittedName>
        <fullName evidence="2">Uncharacterized protein</fullName>
    </submittedName>
</protein>
<keyword evidence="3" id="KW-1185">Reference proteome</keyword>
<dbReference type="Proteomes" id="UP001066276">
    <property type="component" value="Chromosome 5"/>
</dbReference>